<feature type="transmembrane region" description="Helical" evidence="1">
    <location>
        <begin position="31"/>
        <end position="51"/>
    </location>
</feature>
<gene>
    <name evidence="2" type="ORF">SB6410_01858</name>
</gene>
<comment type="caution">
    <text evidence="2">The sequence shown here is derived from an EMBL/GenBank/DDBJ whole genome shotgun (WGS) entry which is preliminary data.</text>
</comment>
<sequence length="52" mass="5761">MQKVFLNLATDSERDIKIQGLKSMGGLSQPVLTLVCLGNELILMCYGVFCLR</sequence>
<accession>A0A9Q9UKU9</accession>
<evidence type="ECO:0000313" key="3">
    <source>
        <dbReference type="Proteomes" id="UP000318567"/>
    </source>
</evidence>
<reference evidence="2 3" key="1">
    <citation type="submission" date="2019-07" db="EMBL/GenBank/DDBJ databases">
        <authorList>
            <person name="Brisse S."/>
            <person name="Rodrigues C."/>
            <person name="Thorpe H."/>
        </authorList>
    </citation>
    <scope>NUCLEOTIDE SEQUENCE [LARGE SCALE GENOMIC DNA]</scope>
    <source>
        <strain evidence="2">SB6410</strain>
    </source>
</reference>
<dbReference type="EMBL" id="CABGGO010000023">
    <property type="protein sequence ID" value="VUS52636.1"/>
    <property type="molecule type" value="Genomic_DNA"/>
</dbReference>
<dbReference type="AlphaFoldDB" id="A0A9Q9UKU9"/>
<evidence type="ECO:0000256" key="1">
    <source>
        <dbReference type="SAM" id="Phobius"/>
    </source>
</evidence>
<proteinExistence type="predicted"/>
<evidence type="ECO:0000313" key="2">
    <source>
        <dbReference type="EMBL" id="VUS52636.1"/>
    </source>
</evidence>
<keyword evidence="1" id="KW-0812">Transmembrane</keyword>
<name>A0A9Q9UKU9_9ENTR</name>
<organism evidence="2 3">
    <name type="scientific">Klebsiella pasteurii</name>
    <dbReference type="NCBI Taxonomy" id="2587529"/>
    <lineage>
        <taxon>Bacteria</taxon>
        <taxon>Pseudomonadati</taxon>
        <taxon>Pseudomonadota</taxon>
        <taxon>Gammaproteobacteria</taxon>
        <taxon>Enterobacterales</taxon>
        <taxon>Enterobacteriaceae</taxon>
        <taxon>Klebsiella/Raoultella group</taxon>
        <taxon>Klebsiella</taxon>
    </lineage>
</organism>
<dbReference type="Proteomes" id="UP000318567">
    <property type="component" value="Unassembled WGS sequence"/>
</dbReference>
<keyword evidence="1" id="KW-1133">Transmembrane helix</keyword>
<keyword evidence="1" id="KW-0472">Membrane</keyword>
<protein>
    <submittedName>
        <fullName evidence="2">Uncharacterized protein</fullName>
    </submittedName>
</protein>